<dbReference type="EMBL" id="BMPI01000039">
    <property type="protein sequence ID" value="GGM56420.1"/>
    <property type="molecule type" value="Genomic_DNA"/>
</dbReference>
<comment type="caution">
    <text evidence="6">The sequence shown here is derived from an EMBL/GenBank/DDBJ whole genome shotgun (WGS) entry which is preliminary data.</text>
</comment>
<dbReference type="GO" id="GO:0046872">
    <property type="term" value="F:metal ion binding"/>
    <property type="evidence" value="ECO:0007669"/>
    <property type="project" value="UniProtKB-KW"/>
</dbReference>
<sequence length="216" mass="22952">MPPKVSRKSELRADIRSARRRLPASVKAAADQALVDAVVSAVLQVRPTSMAAYVPTLSEPGGPRLVTALQEVVPRVLLPILDDDLDLDWAVADGSFTAGRFGLIEPAGPRLGREAVAAVELMLLPALAVAHDGLRLGQGGGSYDRVLPRVSGPTIVPLYPGEYVPEVPAEPHDRPVCGVLVGNKPDGYEQPHLYWTNGCAIAHHWHSEQSSANDGG</sequence>
<keyword evidence="5" id="KW-0460">Magnesium</keyword>
<gene>
    <name evidence="6" type="ORF">GCM10007977_067690</name>
</gene>
<proteinExistence type="inferred from homology"/>
<keyword evidence="3 4" id="KW-0067">ATP-binding</keyword>
<accession>A0A917U4I2</accession>
<comment type="catalytic activity">
    <reaction evidence="5">
        <text>(6S)-5-formyl-5,6,7,8-tetrahydrofolate + ATP = (6R)-5,10-methenyltetrahydrofolate + ADP + phosphate</text>
        <dbReference type="Rhea" id="RHEA:10488"/>
        <dbReference type="ChEBI" id="CHEBI:30616"/>
        <dbReference type="ChEBI" id="CHEBI:43474"/>
        <dbReference type="ChEBI" id="CHEBI:57455"/>
        <dbReference type="ChEBI" id="CHEBI:57457"/>
        <dbReference type="ChEBI" id="CHEBI:456216"/>
        <dbReference type="EC" id="6.3.3.2"/>
    </reaction>
</comment>
<dbReference type="PANTHER" id="PTHR23407:SF1">
    <property type="entry name" value="5-FORMYLTETRAHYDROFOLATE CYCLO-LIGASE"/>
    <property type="match status" value="1"/>
</dbReference>
<name>A0A917U4I2_9ACTN</name>
<dbReference type="PIRSF" id="PIRSF006806">
    <property type="entry name" value="FTHF_cligase"/>
    <property type="match status" value="1"/>
</dbReference>
<reference evidence="6" key="2">
    <citation type="submission" date="2020-09" db="EMBL/GenBank/DDBJ databases">
        <authorList>
            <person name="Sun Q."/>
            <person name="Ohkuma M."/>
        </authorList>
    </citation>
    <scope>NUCLEOTIDE SEQUENCE</scope>
    <source>
        <strain evidence="6">JCM 19831</strain>
    </source>
</reference>
<feature type="binding site" evidence="4">
    <location>
        <position position="54"/>
    </location>
    <ligand>
        <name>substrate</name>
    </ligand>
</feature>
<dbReference type="EC" id="6.3.3.2" evidence="5"/>
<evidence type="ECO:0000256" key="5">
    <source>
        <dbReference type="RuleBase" id="RU361279"/>
    </source>
</evidence>
<dbReference type="SUPFAM" id="SSF100950">
    <property type="entry name" value="NagB/RpiA/CoA transferase-like"/>
    <property type="match status" value="1"/>
</dbReference>
<evidence type="ECO:0000313" key="7">
    <source>
        <dbReference type="Proteomes" id="UP000642070"/>
    </source>
</evidence>
<keyword evidence="7" id="KW-1185">Reference proteome</keyword>
<feature type="binding site" evidence="4">
    <location>
        <position position="59"/>
    </location>
    <ligand>
        <name>substrate</name>
    </ligand>
</feature>
<dbReference type="GO" id="GO:0005524">
    <property type="term" value="F:ATP binding"/>
    <property type="evidence" value="ECO:0007669"/>
    <property type="project" value="UniProtKB-KW"/>
</dbReference>
<keyword evidence="2 4" id="KW-0547">Nucleotide-binding</keyword>
<feature type="binding site" evidence="4">
    <location>
        <begin position="135"/>
        <end position="143"/>
    </location>
    <ligand>
        <name>ATP</name>
        <dbReference type="ChEBI" id="CHEBI:30616"/>
    </ligand>
</feature>
<dbReference type="AlphaFoldDB" id="A0A917U4I2"/>
<keyword evidence="5" id="KW-0479">Metal-binding</keyword>
<comment type="cofactor">
    <cofactor evidence="5">
        <name>Mg(2+)</name>
        <dbReference type="ChEBI" id="CHEBI:18420"/>
    </cofactor>
</comment>
<evidence type="ECO:0000256" key="3">
    <source>
        <dbReference type="ARBA" id="ARBA00022840"/>
    </source>
</evidence>
<evidence type="ECO:0000256" key="1">
    <source>
        <dbReference type="ARBA" id="ARBA00010638"/>
    </source>
</evidence>
<dbReference type="InterPro" id="IPR024185">
    <property type="entry name" value="FTHF_cligase-like_sf"/>
</dbReference>
<organism evidence="6 7">
    <name type="scientific">Dactylosporangium sucinum</name>
    <dbReference type="NCBI Taxonomy" id="1424081"/>
    <lineage>
        <taxon>Bacteria</taxon>
        <taxon>Bacillati</taxon>
        <taxon>Actinomycetota</taxon>
        <taxon>Actinomycetes</taxon>
        <taxon>Micromonosporales</taxon>
        <taxon>Micromonosporaceae</taxon>
        <taxon>Dactylosporangium</taxon>
    </lineage>
</organism>
<feature type="binding site" evidence="4">
    <location>
        <begin position="8"/>
        <end position="12"/>
    </location>
    <ligand>
        <name>ATP</name>
        <dbReference type="ChEBI" id="CHEBI:30616"/>
    </ligand>
</feature>
<dbReference type="PANTHER" id="PTHR23407">
    <property type="entry name" value="ATPASE INHIBITOR/5-FORMYLTETRAHYDROFOLATE CYCLO-LIGASE"/>
    <property type="match status" value="1"/>
</dbReference>
<protein>
    <recommendedName>
        <fullName evidence="5">5-formyltetrahydrofolate cyclo-ligase</fullName>
        <ecNumber evidence="5">6.3.3.2</ecNumber>
    </recommendedName>
</protein>
<dbReference type="Proteomes" id="UP000642070">
    <property type="component" value="Unassembled WGS sequence"/>
</dbReference>
<dbReference type="Pfam" id="PF01812">
    <property type="entry name" value="5-FTHF_cyc-lig"/>
    <property type="match status" value="1"/>
</dbReference>
<reference evidence="6" key="1">
    <citation type="journal article" date="2014" name="Int. J. Syst. Evol. Microbiol.">
        <title>Complete genome sequence of Corynebacterium casei LMG S-19264T (=DSM 44701T), isolated from a smear-ripened cheese.</title>
        <authorList>
            <consortium name="US DOE Joint Genome Institute (JGI-PGF)"/>
            <person name="Walter F."/>
            <person name="Albersmeier A."/>
            <person name="Kalinowski J."/>
            <person name="Ruckert C."/>
        </authorList>
    </citation>
    <scope>NUCLEOTIDE SEQUENCE</scope>
    <source>
        <strain evidence="6">JCM 19831</strain>
    </source>
</reference>
<dbReference type="GO" id="GO:0035999">
    <property type="term" value="P:tetrahydrofolate interconversion"/>
    <property type="evidence" value="ECO:0007669"/>
    <property type="project" value="TreeGrafter"/>
</dbReference>
<evidence type="ECO:0000256" key="2">
    <source>
        <dbReference type="ARBA" id="ARBA00022741"/>
    </source>
</evidence>
<dbReference type="InterPro" id="IPR037171">
    <property type="entry name" value="NagB/RpiA_transferase-like"/>
</dbReference>
<dbReference type="InterPro" id="IPR002698">
    <property type="entry name" value="FTHF_cligase"/>
</dbReference>
<dbReference type="GO" id="GO:0030272">
    <property type="term" value="F:5-formyltetrahydrofolate cyclo-ligase activity"/>
    <property type="evidence" value="ECO:0007669"/>
    <property type="project" value="UniProtKB-EC"/>
</dbReference>
<evidence type="ECO:0000256" key="4">
    <source>
        <dbReference type="PIRSR" id="PIRSR006806-1"/>
    </source>
</evidence>
<dbReference type="GO" id="GO:0009396">
    <property type="term" value="P:folic acid-containing compound biosynthetic process"/>
    <property type="evidence" value="ECO:0007669"/>
    <property type="project" value="TreeGrafter"/>
</dbReference>
<dbReference type="Gene3D" id="3.40.50.10420">
    <property type="entry name" value="NagB/RpiA/CoA transferase-like"/>
    <property type="match status" value="1"/>
</dbReference>
<evidence type="ECO:0000313" key="6">
    <source>
        <dbReference type="EMBL" id="GGM56420.1"/>
    </source>
</evidence>
<comment type="similarity">
    <text evidence="1 5">Belongs to the 5-formyltetrahydrofolate cyclo-ligase family.</text>
</comment>
<dbReference type="NCBIfam" id="TIGR02727">
    <property type="entry name" value="MTHFS_bact"/>
    <property type="match status" value="1"/>
</dbReference>